<organism evidence="1 2">
    <name type="scientific">Eimeria praecox</name>
    <dbReference type="NCBI Taxonomy" id="51316"/>
    <lineage>
        <taxon>Eukaryota</taxon>
        <taxon>Sar</taxon>
        <taxon>Alveolata</taxon>
        <taxon>Apicomplexa</taxon>
        <taxon>Conoidasida</taxon>
        <taxon>Coccidia</taxon>
        <taxon>Eucoccidiorida</taxon>
        <taxon>Eimeriorina</taxon>
        <taxon>Eimeriidae</taxon>
        <taxon>Eimeria</taxon>
    </lineage>
</organism>
<dbReference type="VEuPathDB" id="ToxoDB:EPH_0003000"/>
<sequence length="363" mass="38988">MLAALLGIPDLSSPSVARHITGEPKQTVMRKKQQNTDTETLVVLMQACGRLIATINLATAEPMALAWATDGDQLAAAGGKGVFILSLRRHAVCCSYGENAVAAAGPFSRKQLTTEVFFLSEQGGYRTVRRFRGPRFLVSGESVCAVVPQATSALPLRFLWEGERCGSLLHSQHPEGPHRLPDDNGFYESPAAVKRQPQEVGQEGFPIELCDSTGNTVETAISPVGPTHATLLPHWLVVADSSHHLWLYHVAREENSTAVPVSALIDLNCLCKISLRDVCNGNTCALDGRSNCLILARTTGQLLRLCASPTKPQIQLEASGVISSRLCSLKLNREATALAGMDLQGRLHIIAATAPLKCTGKLQ</sequence>
<accession>U6G367</accession>
<keyword evidence="2" id="KW-1185">Reference proteome</keyword>
<gene>
    <name evidence="1" type="ORF">EPH_0003000</name>
</gene>
<reference evidence="1" key="1">
    <citation type="submission" date="2013-10" db="EMBL/GenBank/DDBJ databases">
        <title>Genomic analysis of the causative agents of coccidiosis in chickens.</title>
        <authorList>
            <person name="Reid A.J."/>
            <person name="Blake D."/>
            <person name="Billington K."/>
            <person name="Browne H."/>
            <person name="Dunn M."/>
            <person name="Hung S."/>
            <person name="Kawahara F."/>
            <person name="Miranda-Saavedra D."/>
            <person name="Mourier T."/>
            <person name="Nagra H."/>
            <person name="Otto T.D."/>
            <person name="Rawlings N."/>
            <person name="Sanchez A."/>
            <person name="Sanders M."/>
            <person name="Subramaniam C."/>
            <person name="Tay Y."/>
            <person name="Dear P."/>
            <person name="Doerig C."/>
            <person name="Gruber A."/>
            <person name="Parkinson J."/>
            <person name="Shirley M."/>
            <person name="Wan K.L."/>
            <person name="Berriman M."/>
            <person name="Tomley F."/>
            <person name="Pain A."/>
        </authorList>
    </citation>
    <scope>NUCLEOTIDE SEQUENCE [LARGE SCALE GENOMIC DNA]</scope>
    <source>
        <strain evidence="1">Houghton</strain>
    </source>
</reference>
<evidence type="ECO:0000313" key="2">
    <source>
        <dbReference type="Proteomes" id="UP000018201"/>
    </source>
</evidence>
<proteinExistence type="predicted"/>
<dbReference type="OrthoDB" id="346829at2759"/>
<protein>
    <submittedName>
        <fullName evidence="1">Uncharacterized protein</fullName>
    </submittedName>
</protein>
<name>U6G367_9EIME</name>
<dbReference type="Proteomes" id="UP000018201">
    <property type="component" value="Unassembled WGS sequence"/>
</dbReference>
<reference evidence="1" key="2">
    <citation type="submission" date="2013-10" db="EMBL/GenBank/DDBJ databases">
        <authorList>
            <person name="Aslett M."/>
        </authorList>
    </citation>
    <scope>NUCLEOTIDE SEQUENCE [LARGE SCALE GENOMIC DNA]</scope>
    <source>
        <strain evidence="1">Houghton</strain>
    </source>
</reference>
<dbReference type="EMBL" id="HG690459">
    <property type="protein sequence ID" value="CDI74625.1"/>
    <property type="molecule type" value="Genomic_DNA"/>
</dbReference>
<evidence type="ECO:0000313" key="1">
    <source>
        <dbReference type="EMBL" id="CDI74625.1"/>
    </source>
</evidence>
<dbReference type="AlphaFoldDB" id="U6G367"/>